<dbReference type="Pfam" id="PF00723">
    <property type="entry name" value="Glyco_hydro_15"/>
    <property type="match status" value="1"/>
</dbReference>
<evidence type="ECO:0000313" key="3">
    <source>
        <dbReference type="EMBL" id="SFP51669.1"/>
    </source>
</evidence>
<dbReference type="GO" id="GO:0004553">
    <property type="term" value="F:hydrolase activity, hydrolyzing O-glycosyl compounds"/>
    <property type="evidence" value="ECO:0007669"/>
    <property type="project" value="TreeGrafter"/>
</dbReference>
<dbReference type="Gene3D" id="1.50.10.10">
    <property type="match status" value="1"/>
</dbReference>
<dbReference type="STRING" id="634430.SAMN04488241_102401"/>
<organism evidence="3 4">
    <name type="scientific">Sphingomonas rubra</name>
    <dbReference type="NCBI Taxonomy" id="634430"/>
    <lineage>
        <taxon>Bacteria</taxon>
        <taxon>Pseudomonadati</taxon>
        <taxon>Pseudomonadota</taxon>
        <taxon>Alphaproteobacteria</taxon>
        <taxon>Sphingomonadales</taxon>
        <taxon>Sphingomonadaceae</taxon>
        <taxon>Sphingomonas</taxon>
    </lineage>
</organism>
<proteinExistence type="predicted"/>
<evidence type="ECO:0000313" key="4">
    <source>
        <dbReference type="Proteomes" id="UP000199586"/>
    </source>
</evidence>
<dbReference type="OrthoDB" id="3902805at2"/>
<dbReference type="PANTHER" id="PTHR31616">
    <property type="entry name" value="TREHALASE"/>
    <property type="match status" value="1"/>
</dbReference>
<dbReference type="InterPro" id="IPR045582">
    <property type="entry name" value="Trehalase-like_N"/>
</dbReference>
<accession>A0A1I5QZJ1</accession>
<dbReference type="EMBL" id="FOXP01000002">
    <property type="protein sequence ID" value="SFP51669.1"/>
    <property type="molecule type" value="Genomic_DNA"/>
</dbReference>
<sequence length="591" mass="64632">MTSPIADYALIGDGRTAALVSRAGSIDFLCLPHFDSDACFAAMLGDQGNGCWQIAPTGFVTGVERRYRGDTLILETDHTTESGAVRVTDFMPWHDGDPMVIRTVEGLSGEVEMASLLRPRFDYGRVPPWMRSFDGGLCADAGPHQIVLHALCALEVANGDARATFSVKKGERLAFALSYALSYADLPKKPDTTSLLKQTDKAWRDWIGRFEAPERWATPLKRSLLTLKALIDRRTGGLVAAATMGLPEVPGGAMNWDYRFCWLRDATFTLTALLNAGFGKEAVRWRDWILRAIAGDPRDMRIMYRIDGGRRLREYEATWLSGHGGAKPVLVGNAASAQTQLDVYGELIDSFHVGARAGVERTPRDIAVEIALIEHLEGAWDKPGADIWESRGDPGCYTYSQAMAWVGINHFVESDIMRAAAGEELVGRMRGLRTQIHQTVCERGYSSGAGHFVQRYDGETLDASLLLLPLVGFLPAGDPRIAGTIAAVERELMEGGLVRRKAAKGDGHDEGAFLACSCWLADCMTMQGRRDEATTIIDRVIGLSNDVGLLSEEFHVPTRRLIGNVPQALTHLGVVNSTLFLSRPVVQRGAV</sequence>
<dbReference type="Pfam" id="PF19291">
    <property type="entry name" value="TREH_N"/>
    <property type="match status" value="1"/>
</dbReference>
<dbReference type="RefSeq" id="WP_093331690.1">
    <property type="nucleotide sequence ID" value="NZ_FOXP01000002.1"/>
</dbReference>
<protein>
    <submittedName>
        <fullName evidence="3">Glucoamylase (Glucan-1,4-alpha-glucosidase), GH15 family</fullName>
    </submittedName>
</protein>
<gene>
    <name evidence="3" type="ORF">SAMN04488241_102401</name>
</gene>
<dbReference type="PANTHER" id="PTHR31616:SF0">
    <property type="entry name" value="GLUCAN 1,4-ALPHA-GLUCOSIDASE"/>
    <property type="match status" value="1"/>
</dbReference>
<dbReference type="InterPro" id="IPR011613">
    <property type="entry name" value="GH15-like"/>
</dbReference>
<reference evidence="3 4" key="1">
    <citation type="submission" date="2016-10" db="EMBL/GenBank/DDBJ databases">
        <authorList>
            <person name="de Groot N.N."/>
        </authorList>
    </citation>
    <scope>NUCLEOTIDE SEQUENCE [LARGE SCALE GENOMIC DNA]</scope>
    <source>
        <strain evidence="3 4">CGMCC 1.9113</strain>
    </source>
</reference>
<dbReference type="SUPFAM" id="SSF48208">
    <property type="entry name" value="Six-hairpin glycosidases"/>
    <property type="match status" value="1"/>
</dbReference>
<dbReference type="Proteomes" id="UP000199586">
    <property type="component" value="Unassembled WGS sequence"/>
</dbReference>
<evidence type="ECO:0000259" key="1">
    <source>
        <dbReference type="Pfam" id="PF00723"/>
    </source>
</evidence>
<feature type="domain" description="GH15-like" evidence="1">
    <location>
        <begin position="221"/>
        <end position="576"/>
    </location>
</feature>
<evidence type="ECO:0000259" key="2">
    <source>
        <dbReference type="Pfam" id="PF19291"/>
    </source>
</evidence>
<dbReference type="InterPro" id="IPR008928">
    <property type="entry name" value="6-hairpin_glycosidase_sf"/>
</dbReference>
<dbReference type="GO" id="GO:0005975">
    <property type="term" value="P:carbohydrate metabolic process"/>
    <property type="evidence" value="ECO:0007669"/>
    <property type="project" value="InterPro"/>
</dbReference>
<dbReference type="AlphaFoldDB" id="A0A1I5QZJ1"/>
<feature type="domain" description="Trehalase-like N-terminal" evidence="2">
    <location>
        <begin position="3"/>
        <end position="150"/>
    </location>
</feature>
<name>A0A1I5QZJ1_9SPHN</name>
<keyword evidence="4" id="KW-1185">Reference proteome</keyword>
<dbReference type="InterPro" id="IPR012341">
    <property type="entry name" value="6hp_glycosidase-like_sf"/>
</dbReference>